<organism evidence="3 4">
    <name type="scientific">Acrasis kona</name>
    <dbReference type="NCBI Taxonomy" id="1008807"/>
    <lineage>
        <taxon>Eukaryota</taxon>
        <taxon>Discoba</taxon>
        <taxon>Heterolobosea</taxon>
        <taxon>Tetramitia</taxon>
        <taxon>Eutetramitia</taxon>
        <taxon>Acrasidae</taxon>
        <taxon>Acrasis</taxon>
    </lineage>
</organism>
<dbReference type="PANTHER" id="PTHR46562">
    <property type="entry name" value="SERINE/THREONINE-KINASE ULK4-LIKE PROTEIN-RELATED"/>
    <property type="match status" value="1"/>
</dbReference>
<dbReference type="Pfam" id="PF23606">
    <property type="entry name" value="HEAT_ULK4"/>
    <property type="match status" value="1"/>
</dbReference>
<dbReference type="InterPro" id="IPR056981">
    <property type="entry name" value="HEAT_ULK4_RUNKEL"/>
</dbReference>
<feature type="domain" description="RUNKEL ARM-repeat" evidence="2">
    <location>
        <begin position="95"/>
        <end position="298"/>
    </location>
</feature>
<dbReference type="AlphaFoldDB" id="A0AAW2YQ57"/>
<evidence type="ECO:0000313" key="4">
    <source>
        <dbReference type="Proteomes" id="UP001431209"/>
    </source>
</evidence>
<keyword evidence="4" id="KW-1185">Reference proteome</keyword>
<dbReference type="InterPro" id="IPR056980">
    <property type="entry name" value="ARM_RUK"/>
</dbReference>
<proteinExistence type="predicted"/>
<sequence length="327" mass="37859">MLKSDNGDIRFLCLKIITDILVRYLNDPNMYDAREANHECTYAINNFIMKKLLPHYRFILEDQDPVPLYGLKLLNNIAQHNAGFIAVISKMDLTSLIFNFFELEHRNNNVHNVRLILKIVAADVMDPEQMYRMEIVKKLNDVLEYAFDNNVDTFYESCLNIADHLLYRSSKMIHKSKGSSNANDREQAEKTYKHNEAFTNNIAVYVALSSHQDPSIAESSAHVLLMMIQQYPSTHEYLFSTNGLSYLKKGLLENMKEDETNIELTNQNVIKYLLKCVHVVLNNNNKYVNRLLREDMIRLAIERLVEEKSKGDEISTTAEAIMKKLNG</sequence>
<feature type="domain" description="Serine/threonine-protein kinase ULK4/RUNKEL HEAT repeats" evidence="1">
    <location>
        <begin position="1"/>
        <end position="85"/>
    </location>
</feature>
<dbReference type="EMBL" id="JAOPGA020000577">
    <property type="protein sequence ID" value="KAL0479591.1"/>
    <property type="molecule type" value="Genomic_DNA"/>
</dbReference>
<dbReference type="SUPFAM" id="SSF48371">
    <property type="entry name" value="ARM repeat"/>
    <property type="match status" value="1"/>
</dbReference>
<evidence type="ECO:0000259" key="1">
    <source>
        <dbReference type="Pfam" id="PF23606"/>
    </source>
</evidence>
<evidence type="ECO:0000259" key="2">
    <source>
        <dbReference type="Pfam" id="PF24970"/>
    </source>
</evidence>
<dbReference type="Gene3D" id="1.25.10.10">
    <property type="entry name" value="Leucine-rich Repeat Variant"/>
    <property type="match status" value="1"/>
</dbReference>
<dbReference type="InterPro" id="IPR011989">
    <property type="entry name" value="ARM-like"/>
</dbReference>
<accession>A0AAW2YQ57</accession>
<protein>
    <submittedName>
        <fullName evidence="3">Uncharacterized protein</fullName>
    </submittedName>
</protein>
<reference evidence="3 4" key="1">
    <citation type="submission" date="2024-03" db="EMBL/GenBank/DDBJ databases">
        <title>The Acrasis kona genome and developmental transcriptomes reveal deep origins of eukaryotic multicellular pathways.</title>
        <authorList>
            <person name="Sheikh S."/>
            <person name="Fu C.-J."/>
            <person name="Brown M.W."/>
            <person name="Baldauf S.L."/>
        </authorList>
    </citation>
    <scope>NUCLEOTIDE SEQUENCE [LARGE SCALE GENOMIC DNA]</scope>
    <source>
        <strain evidence="3 4">ATCC MYA-3509</strain>
    </source>
</reference>
<dbReference type="Proteomes" id="UP001431209">
    <property type="component" value="Unassembled WGS sequence"/>
</dbReference>
<dbReference type="PANTHER" id="PTHR46562:SF1">
    <property type="entry name" value="SERINE_THREONINE-PROTEIN KINASE ULK4"/>
    <property type="match status" value="1"/>
</dbReference>
<dbReference type="GO" id="GO:0008017">
    <property type="term" value="F:microtubule binding"/>
    <property type="evidence" value="ECO:0007669"/>
    <property type="project" value="InterPro"/>
</dbReference>
<dbReference type="Pfam" id="PF24970">
    <property type="entry name" value="ARM_RUK"/>
    <property type="match status" value="1"/>
</dbReference>
<dbReference type="InterPro" id="IPR016024">
    <property type="entry name" value="ARM-type_fold"/>
</dbReference>
<comment type="caution">
    <text evidence="3">The sequence shown here is derived from an EMBL/GenBank/DDBJ whole genome shotgun (WGS) entry which is preliminary data.</text>
</comment>
<evidence type="ECO:0000313" key="3">
    <source>
        <dbReference type="EMBL" id="KAL0479591.1"/>
    </source>
</evidence>
<gene>
    <name evidence="3" type="ORF">AKO1_007795</name>
</gene>
<dbReference type="InterPro" id="IPR044591">
    <property type="entry name" value="RUK"/>
</dbReference>
<name>A0AAW2YQ57_9EUKA</name>